<dbReference type="Pfam" id="PF01103">
    <property type="entry name" value="Omp85"/>
    <property type="match status" value="1"/>
</dbReference>
<keyword evidence="2" id="KW-0812">Transmembrane</keyword>
<comment type="subcellular location">
    <subcellularLocation>
        <location evidence="1">Membrane</location>
    </subcellularLocation>
</comment>
<evidence type="ECO:0000256" key="3">
    <source>
        <dbReference type="ARBA" id="ARBA00023136"/>
    </source>
</evidence>
<dbReference type="PANTHER" id="PTHR12815:SF42">
    <property type="entry name" value="BACTERIAL SURFACE ANTIGEN (D15) DOMAIN-CONTAINING PROTEIN"/>
    <property type="match status" value="1"/>
</dbReference>
<evidence type="ECO:0000256" key="2">
    <source>
        <dbReference type="ARBA" id="ARBA00022452"/>
    </source>
</evidence>
<dbReference type="Pfam" id="PF07244">
    <property type="entry name" value="POTRA"/>
    <property type="match status" value="1"/>
</dbReference>
<comment type="caution">
    <text evidence="5">The sequence shown here is derived from an EMBL/GenBank/DDBJ whole genome shotgun (WGS) entry which is preliminary data.</text>
</comment>
<keyword evidence="3" id="KW-0472">Membrane</keyword>
<dbReference type="InterPro" id="IPR000184">
    <property type="entry name" value="Bac_surfAg_D15"/>
</dbReference>
<reference evidence="5 6" key="1">
    <citation type="submission" date="2023-07" db="EMBL/GenBank/DDBJ databases">
        <title>Genomic Encyclopedia of Type Strains, Phase IV (KMG-IV): sequencing the most valuable type-strain genomes for metagenomic binning, comparative biology and taxonomic classification.</title>
        <authorList>
            <person name="Goeker M."/>
        </authorList>
    </citation>
    <scope>NUCLEOTIDE SEQUENCE [LARGE SCALE GENOMIC DNA]</scope>
    <source>
        <strain evidence="5 6">DSM 100301</strain>
    </source>
</reference>
<dbReference type="InterPro" id="IPR010827">
    <property type="entry name" value="BamA/TamA_POTRA"/>
</dbReference>
<accession>A0ABU0IG32</accession>
<feature type="domain" description="POTRA" evidence="4">
    <location>
        <begin position="223"/>
        <end position="297"/>
    </location>
</feature>
<dbReference type="Proteomes" id="UP001235269">
    <property type="component" value="Unassembled WGS sequence"/>
</dbReference>
<dbReference type="InterPro" id="IPR034746">
    <property type="entry name" value="POTRA"/>
</dbReference>
<proteinExistence type="predicted"/>
<dbReference type="InterPro" id="IPR039910">
    <property type="entry name" value="D15-like"/>
</dbReference>
<dbReference type="Gene3D" id="2.40.160.50">
    <property type="entry name" value="membrane protein fhac: a member of the omp85/tpsb transporter family"/>
    <property type="match status" value="1"/>
</dbReference>
<keyword evidence="6" id="KW-1185">Reference proteome</keyword>
<sequence length="623" mass="65901">MRAGLIATLISTGLLAPREAHAFKLFGITLWGERDKGSDVIDPVRYSLTFESPGSDKDLRKVLENSSLLLADKEKPVSGDLGVVVKAREDRERLIAALYEQSRYGGTVTVTVNGTPLDALPPNPTFPRNAPVPVSVTVDPGPAFTLGHVTLEGDAAGLDPAKYDLVPGKPAGSLVIIGAANRMVNDLKAGSHPLAAVADRQVVADHATNRVDVTLRIAAGPVAPLGPVTVTGSKRVDAGFIQKYSRLKPGQAYSPDELRKANDRLRKLGVFSSVTVKQAETLDANGAIPLTIDVSEGKFRYFGVGATYSTIDGAGLQGYWGHRNLFGEAESLRLEGSVSGLGQNGVGDLNYAAGITFTKPGYLLPSGTLEASIKAATLSTDSYDADTITGKLGYSYELNDYDTLSAATALEFARVDDAFGKNDYLTFSVPLEYVRDTRDDKMNPKEGYKASLSMAPSYEFLGSNVFTNLEGSISGYYGLGQEDRVVLAGKLSLGTLFSTGDLADIPATRRFFAGGGGSVRGYAYQGISPRNGNDDATGGLSYMTASLEARVGITDTIGLVPFFDVGTVSTGHVPDFSDIRAGAGLGLRYATPFGPIRLDVALPLNPYPDGDKYGIYVGIGQSF</sequence>
<dbReference type="Gene3D" id="3.10.20.310">
    <property type="entry name" value="membrane protein fhac"/>
    <property type="match status" value="1"/>
</dbReference>
<dbReference type="PROSITE" id="PS51779">
    <property type="entry name" value="POTRA"/>
    <property type="match status" value="1"/>
</dbReference>
<gene>
    <name evidence="5" type="ORF">QO005_002935</name>
</gene>
<evidence type="ECO:0000259" key="4">
    <source>
        <dbReference type="PROSITE" id="PS51779"/>
    </source>
</evidence>
<evidence type="ECO:0000313" key="6">
    <source>
        <dbReference type="Proteomes" id="UP001235269"/>
    </source>
</evidence>
<dbReference type="PANTHER" id="PTHR12815">
    <property type="entry name" value="SORTING AND ASSEMBLY MACHINERY SAMM50 PROTEIN FAMILY MEMBER"/>
    <property type="match status" value="1"/>
</dbReference>
<evidence type="ECO:0000313" key="5">
    <source>
        <dbReference type="EMBL" id="MDQ0456593.1"/>
    </source>
</evidence>
<protein>
    <submittedName>
        <fullName evidence="5">Translocation and assembly module TamA</fullName>
    </submittedName>
</protein>
<organism evidence="5 6">
    <name type="scientific">Rhizobium paknamense</name>
    <dbReference type="NCBI Taxonomy" id="1206817"/>
    <lineage>
        <taxon>Bacteria</taxon>
        <taxon>Pseudomonadati</taxon>
        <taxon>Pseudomonadota</taxon>
        <taxon>Alphaproteobacteria</taxon>
        <taxon>Hyphomicrobiales</taxon>
        <taxon>Rhizobiaceae</taxon>
        <taxon>Rhizobium/Agrobacterium group</taxon>
        <taxon>Rhizobium</taxon>
    </lineage>
</organism>
<dbReference type="EMBL" id="JAUSWH010000009">
    <property type="protein sequence ID" value="MDQ0456593.1"/>
    <property type="molecule type" value="Genomic_DNA"/>
</dbReference>
<keyword evidence="2" id="KW-1134">Transmembrane beta strand</keyword>
<evidence type="ECO:0000256" key="1">
    <source>
        <dbReference type="ARBA" id="ARBA00004370"/>
    </source>
</evidence>
<name>A0ABU0IG32_9HYPH</name>